<dbReference type="PANTHER" id="PTHR20857">
    <property type="entry name" value="THIAMINE-PHOSPHATE PYROPHOSPHORYLASE"/>
    <property type="match status" value="1"/>
</dbReference>
<evidence type="ECO:0000259" key="3">
    <source>
        <dbReference type="Pfam" id="PF02581"/>
    </source>
</evidence>
<dbReference type="GO" id="GO:0005737">
    <property type="term" value="C:cytoplasm"/>
    <property type="evidence" value="ECO:0007669"/>
    <property type="project" value="TreeGrafter"/>
</dbReference>
<dbReference type="Pfam" id="PF02581">
    <property type="entry name" value="TMP-TENI"/>
    <property type="match status" value="1"/>
</dbReference>
<gene>
    <name evidence="4" type="ORF">SAMN02745941_01331</name>
</gene>
<sequence>MKIYLITNRKLVSNEEEFLQVIKECSENGVDNIILREKDLGFDDLVKLGNKVKEVIDENKTKLILNSNIEGGIKLKAYGIQLPFQVFMEQDNKQIYSFKEVGVSVHSLEEAIEADKKGASYVLVSHIFNTECKKGLEPKGVDFISKVKKEVSCKVVALGGILPSNVKEVKNTGCEGIAVMSTLMKSKDIKSTLKEYRV</sequence>
<evidence type="ECO:0000313" key="4">
    <source>
        <dbReference type="EMBL" id="SHH92722.1"/>
    </source>
</evidence>
<dbReference type="InterPro" id="IPR013785">
    <property type="entry name" value="Aldolase_TIM"/>
</dbReference>
<reference evidence="4 5" key="1">
    <citation type="submission" date="2016-11" db="EMBL/GenBank/DDBJ databases">
        <authorList>
            <person name="Jaros S."/>
            <person name="Januszkiewicz K."/>
            <person name="Wedrychowicz H."/>
        </authorList>
    </citation>
    <scope>NUCLEOTIDE SEQUENCE [LARGE SCALE GENOMIC DNA]</scope>
    <source>
        <strain evidence="4 5">DSM 6191</strain>
    </source>
</reference>
<feature type="domain" description="Thiamine phosphate synthase/TenI" evidence="3">
    <location>
        <begin position="3"/>
        <end position="182"/>
    </location>
</feature>
<name>A0A1M5WZE6_9CLOT</name>
<dbReference type="Proteomes" id="UP000184241">
    <property type="component" value="Unassembled WGS sequence"/>
</dbReference>
<keyword evidence="2" id="KW-0784">Thiamine biosynthesis</keyword>
<dbReference type="RefSeq" id="WP_242950079.1">
    <property type="nucleotide sequence ID" value="NZ_FQXU01000004.1"/>
</dbReference>
<evidence type="ECO:0000313" key="5">
    <source>
        <dbReference type="Proteomes" id="UP000184241"/>
    </source>
</evidence>
<comment type="pathway">
    <text evidence="1">Cofactor biosynthesis; thiamine diphosphate biosynthesis.</text>
</comment>
<dbReference type="GO" id="GO:0004789">
    <property type="term" value="F:thiamine-phosphate diphosphorylase activity"/>
    <property type="evidence" value="ECO:0007669"/>
    <property type="project" value="TreeGrafter"/>
</dbReference>
<dbReference type="SUPFAM" id="SSF51391">
    <property type="entry name" value="Thiamin phosphate synthase"/>
    <property type="match status" value="1"/>
</dbReference>
<dbReference type="AlphaFoldDB" id="A0A1M5WZE6"/>
<evidence type="ECO:0000256" key="2">
    <source>
        <dbReference type="ARBA" id="ARBA00022977"/>
    </source>
</evidence>
<dbReference type="PANTHER" id="PTHR20857:SF15">
    <property type="entry name" value="THIAMINE-PHOSPHATE SYNTHASE"/>
    <property type="match status" value="1"/>
</dbReference>
<evidence type="ECO:0000256" key="1">
    <source>
        <dbReference type="ARBA" id="ARBA00004948"/>
    </source>
</evidence>
<dbReference type="EMBL" id="FQXU01000004">
    <property type="protein sequence ID" value="SHH92722.1"/>
    <property type="molecule type" value="Genomic_DNA"/>
</dbReference>
<dbReference type="Gene3D" id="3.20.20.70">
    <property type="entry name" value="Aldolase class I"/>
    <property type="match status" value="1"/>
</dbReference>
<dbReference type="CDD" id="cd00564">
    <property type="entry name" value="TMP_TenI"/>
    <property type="match status" value="1"/>
</dbReference>
<organism evidence="4 5">
    <name type="scientific">Clostridium intestinale DSM 6191</name>
    <dbReference type="NCBI Taxonomy" id="1121320"/>
    <lineage>
        <taxon>Bacteria</taxon>
        <taxon>Bacillati</taxon>
        <taxon>Bacillota</taxon>
        <taxon>Clostridia</taxon>
        <taxon>Eubacteriales</taxon>
        <taxon>Clostridiaceae</taxon>
        <taxon>Clostridium</taxon>
    </lineage>
</organism>
<dbReference type="InterPro" id="IPR036206">
    <property type="entry name" value="ThiamineP_synth_sf"/>
</dbReference>
<dbReference type="InterPro" id="IPR022998">
    <property type="entry name" value="ThiamineP_synth_TenI"/>
</dbReference>
<dbReference type="GO" id="GO:0009228">
    <property type="term" value="P:thiamine biosynthetic process"/>
    <property type="evidence" value="ECO:0007669"/>
    <property type="project" value="UniProtKB-KW"/>
</dbReference>
<protein>
    <submittedName>
        <fullName evidence="4">Thiamine-phosphate pyrophosphorylase</fullName>
    </submittedName>
</protein>
<accession>A0A1M5WZE6</accession>
<proteinExistence type="predicted"/>